<feature type="domain" description="Solute-binding protein family 5" evidence="2">
    <location>
        <begin position="110"/>
        <end position="520"/>
    </location>
</feature>
<keyword evidence="4" id="KW-1185">Reference proteome</keyword>
<dbReference type="Gene3D" id="3.10.105.10">
    <property type="entry name" value="Dipeptide-binding Protein, Domain 3"/>
    <property type="match status" value="1"/>
</dbReference>
<dbReference type="InterPro" id="IPR039424">
    <property type="entry name" value="SBP_5"/>
</dbReference>
<dbReference type="GO" id="GO:0042884">
    <property type="term" value="P:microcin transport"/>
    <property type="evidence" value="ECO:0007669"/>
    <property type="project" value="TreeGrafter"/>
</dbReference>
<accession>A0A318HEP5</accession>
<dbReference type="EMBL" id="QJJS01000003">
    <property type="protein sequence ID" value="PXW98213.1"/>
    <property type="molecule type" value="Genomic_DNA"/>
</dbReference>
<dbReference type="SUPFAM" id="SSF53850">
    <property type="entry name" value="Periplasmic binding protein-like II"/>
    <property type="match status" value="1"/>
</dbReference>
<evidence type="ECO:0000259" key="2">
    <source>
        <dbReference type="Pfam" id="PF00496"/>
    </source>
</evidence>
<organism evidence="3 4">
    <name type="scientific">Sphaerotilus hippei</name>
    <dbReference type="NCBI Taxonomy" id="744406"/>
    <lineage>
        <taxon>Bacteria</taxon>
        <taxon>Pseudomonadati</taxon>
        <taxon>Pseudomonadota</taxon>
        <taxon>Betaproteobacteria</taxon>
        <taxon>Burkholderiales</taxon>
        <taxon>Sphaerotilaceae</taxon>
        <taxon>Sphaerotilus</taxon>
    </lineage>
</organism>
<dbReference type="InterPro" id="IPR030678">
    <property type="entry name" value="Peptide/Ni-bd"/>
</dbReference>
<name>A0A318HEP5_9BURK</name>
<keyword evidence="1" id="KW-0732">Signal</keyword>
<evidence type="ECO:0000313" key="4">
    <source>
        <dbReference type="Proteomes" id="UP000247811"/>
    </source>
</evidence>
<dbReference type="GO" id="GO:0043190">
    <property type="term" value="C:ATP-binding cassette (ABC) transporter complex"/>
    <property type="evidence" value="ECO:0007669"/>
    <property type="project" value="InterPro"/>
</dbReference>
<evidence type="ECO:0000256" key="1">
    <source>
        <dbReference type="ARBA" id="ARBA00022729"/>
    </source>
</evidence>
<dbReference type="RefSeq" id="WP_110399767.1">
    <property type="nucleotide sequence ID" value="NZ_QJJS01000003.1"/>
</dbReference>
<dbReference type="PIRSF" id="PIRSF002741">
    <property type="entry name" value="MppA"/>
    <property type="match status" value="1"/>
</dbReference>
<dbReference type="GO" id="GO:1904680">
    <property type="term" value="F:peptide transmembrane transporter activity"/>
    <property type="evidence" value="ECO:0007669"/>
    <property type="project" value="TreeGrafter"/>
</dbReference>
<dbReference type="AlphaFoldDB" id="A0A318HEP5"/>
<comment type="caution">
    <text evidence="3">The sequence shown here is derived from an EMBL/GenBank/DDBJ whole genome shotgun (WGS) entry which is preliminary data.</text>
</comment>
<dbReference type="InterPro" id="IPR000914">
    <property type="entry name" value="SBP_5_dom"/>
</dbReference>
<gene>
    <name evidence="3" type="ORF">C7444_103311</name>
</gene>
<dbReference type="GO" id="GO:0015833">
    <property type="term" value="P:peptide transport"/>
    <property type="evidence" value="ECO:0007669"/>
    <property type="project" value="TreeGrafter"/>
</dbReference>
<dbReference type="GO" id="GO:0030288">
    <property type="term" value="C:outer membrane-bounded periplasmic space"/>
    <property type="evidence" value="ECO:0007669"/>
    <property type="project" value="TreeGrafter"/>
</dbReference>
<dbReference type="Pfam" id="PF00496">
    <property type="entry name" value="SBP_bac_5"/>
    <property type="match status" value="1"/>
</dbReference>
<dbReference type="Proteomes" id="UP000247811">
    <property type="component" value="Unassembled WGS sequence"/>
</dbReference>
<reference evidence="3 4" key="1">
    <citation type="submission" date="2018-05" db="EMBL/GenBank/DDBJ databases">
        <title>Genomic Encyclopedia of Type Strains, Phase IV (KMG-IV): sequencing the most valuable type-strain genomes for metagenomic binning, comparative biology and taxonomic classification.</title>
        <authorList>
            <person name="Goeker M."/>
        </authorList>
    </citation>
    <scope>NUCLEOTIDE SEQUENCE [LARGE SCALE GENOMIC DNA]</scope>
    <source>
        <strain evidence="3 4">DSM 566</strain>
    </source>
</reference>
<dbReference type="OrthoDB" id="9803988at2"/>
<evidence type="ECO:0000313" key="3">
    <source>
        <dbReference type="EMBL" id="PXW98213.1"/>
    </source>
</evidence>
<protein>
    <submittedName>
        <fullName evidence="3">Microcin C transport system substrate-binding protein</fullName>
    </submittedName>
</protein>
<proteinExistence type="predicted"/>
<dbReference type="PANTHER" id="PTHR30290">
    <property type="entry name" value="PERIPLASMIC BINDING COMPONENT OF ABC TRANSPORTER"/>
    <property type="match status" value="1"/>
</dbReference>
<dbReference type="PANTHER" id="PTHR30290:SF64">
    <property type="entry name" value="ABC TRANSPORTER PERIPLASMIC BINDING PROTEIN"/>
    <property type="match status" value="1"/>
</dbReference>
<sequence>MSRRAEALLRASLRGGLLGLLMLLGPAGAWAAHAHAQFGDIRYPAGFRHFDYVNPEAPRGGAISLVAPVIASTFDKFNPFTLKGTEPPGLLSLVFDTLLVGTLDEPATAYGLLAEDVAVAPDGLSVLFRLNPKARFHDGEPVRAADVKHTFDQLTGPGASPQYSAYFGDVRAAVVLDERRIRFDFRRPNAELPLIVGSLPVFSRRWGQVDGQPRALDRIVTEHPIASGPYRIGRVDFGKEIRYERDPAYWARDLNVRRGQFNFDRITYQMYADNVAAFEGFKAGEFDFIQAFTAKDWARQYKGGRFDSGELIKRELQHGNATGFQGFIFNTRLPRLADARVRQAIGLAMDYEWMNRQLFYGAYGRLRGYFTQSEYEARGLPGPDELALLAPLRAQLAPAVFEQPVPMPPSTAPPGSLRDNLRQARALLAAAGWTYRDGALRDARGEPFTLEFLDNSESMGRVVLPVLRSLEKLGIRASFRVVDYAVFEKRMKAFDFELMTRRILGRLNPGAEQFQAFHSSLANTPGSTNAGGVADPAVDALITRLMAARTRAELVSAARALDRVLRHGHYAVPHWYSGVHRVAWRAGRFEQPARLPRFYEPEDWALSCWWSVAPVEGKR</sequence>
<dbReference type="CDD" id="cd08497">
    <property type="entry name" value="MbnE-like"/>
    <property type="match status" value="1"/>
</dbReference>
<dbReference type="Gene3D" id="3.40.190.10">
    <property type="entry name" value="Periplasmic binding protein-like II"/>
    <property type="match status" value="1"/>
</dbReference>